<name>A0ABR6HSD3_9RHOB</name>
<feature type="domain" description="Flagellar basal body rod protein N-terminal" evidence="5">
    <location>
        <begin position="12"/>
        <end position="35"/>
    </location>
</feature>
<evidence type="ECO:0000256" key="3">
    <source>
        <dbReference type="ARBA" id="ARBA00023143"/>
    </source>
</evidence>
<dbReference type="EMBL" id="JACIBX010000015">
    <property type="protein sequence ID" value="MBB3713467.1"/>
    <property type="molecule type" value="Genomic_DNA"/>
</dbReference>
<evidence type="ECO:0000259" key="6">
    <source>
        <dbReference type="Pfam" id="PF06429"/>
    </source>
</evidence>
<dbReference type="InterPro" id="IPR010930">
    <property type="entry name" value="Flg_bb/hook_C_dom"/>
</dbReference>
<keyword evidence="8" id="KW-0966">Cell projection</keyword>
<keyword evidence="3 4" id="KW-0975">Bacterial flagellum</keyword>
<organism evidence="8 9">
    <name type="scientific">Limimaricola variabilis</name>
    <dbReference type="NCBI Taxonomy" id="1492771"/>
    <lineage>
        <taxon>Bacteria</taxon>
        <taxon>Pseudomonadati</taxon>
        <taxon>Pseudomonadota</taxon>
        <taxon>Alphaproteobacteria</taxon>
        <taxon>Rhodobacterales</taxon>
        <taxon>Paracoccaceae</taxon>
        <taxon>Limimaricola</taxon>
    </lineage>
</organism>
<dbReference type="PANTHER" id="PTHR30435">
    <property type="entry name" value="FLAGELLAR PROTEIN"/>
    <property type="match status" value="1"/>
</dbReference>
<dbReference type="InterPro" id="IPR020013">
    <property type="entry name" value="Flagellar_FlgE/F/G"/>
</dbReference>
<dbReference type="PANTHER" id="PTHR30435:SF19">
    <property type="entry name" value="FLAGELLAR BASAL-BODY ROD PROTEIN FLGG"/>
    <property type="match status" value="1"/>
</dbReference>
<dbReference type="InterPro" id="IPR001444">
    <property type="entry name" value="Flag_bb_rod_N"/>
</dbReference>
<accession>A0ABR6HSD3</accession>
<keyword evidence="8" id="KW-0282">Flagellum</keyword>
<dbReference type="InterPro" id="IPR053967">
    <property type="entry name" value="LlgE_F_G-like_D1"/>
</dbReference>
<dbReference type="Pfam" id="PF22692">
    <property type="entry name" value="LlgE_F_G_D1"/>
    <property type="match status" value="1"/>
</dbReference>
<dbReference type="NCBIfam" id="TIGR02490">
    <property type="entry name" value="flgF"/>
    <property type="match status" value="1"/>
</dbReference>
<feature type="domain" description="Flagellar basal-body/hook protein C-terminal" evidence="6">
    <location>
        <begin position="199"/>
        <end position="243"/>
    </location>
</feature>
<evidence type="ECO:0000313" key="8">
    <source>
        <dbReference type="EMBL" id="MBB3713467.1"/>
    </source>
</evidence>
<comment type="caution">
    <text evidence="8">The sequence shown here is derived from an EMBL/GenBank/DDBJ whole genome shotgun (WGS) entry which is preliminary data.</text>
</comment>
<gene>
    <name evidence="8" type="ORF">FHS00_003071</name>
</gene>
<evidence type="ECO:0000256" key="2">
    <source>
        <dbReference type="ARBA" id="ARBA00009677"/>
    </source>
</evidence>
<protein>
    <recommendedName>
        <fullName evidence="4">Flagellar basal-body rod protein FlgF</fullName>
    </recommendedName>
</protein>
<evidence type="ECO:0000256" key="4">
    <source>
        <dbReference type="RuleBase" id="RU362116"/>
    </source>
</evidence>
<proteinExistence type="inferred from homology"/>
<feature type="domain" description="Flagellar hook protein FlgE/F/G-like D1" evidence="7">
    <location>
        <begin position="84"/>
        <end position="150"/>
    </location>
</feature>
<dbReference type="SUPFAM" id="SSF117143">
    <property type="entry name" value="Flagellar hook protein flgE"/>
    <property type="match status" value="1"/>
</dbReference>
<dbReference type="Proteomes" id="UP000576152">
    <property type="component" value="Unassembled WGS sequence"/>
</dbReference>
<dbReference type="InterPro" id="IPR037925">
    <property type="entry name" value="FlgE/F/G-like"/>
</dbReference>
<dbReference type="Pfam" id="PF00460">
    <property type="entry name" value="Flg_bb_rod"/>
    <property type="match status" value="1"/>
</dbReference>
<dbReference type="InterPro" id="IPR012836">
    <property type="entry name" value="FlgF"/>
</dbReference>
<dbReference type="NCBIfam" id="TIGR03506">
    <property type="entry name" value="FlgEFG_subfam"/>
    <property type="match status" value="1"/>
</dbReference>
<dbReference type="RefSeq" id="WP_183474948.1">
    <property type="nucleotide sequence ID" value="NZ_JACIBX010000015.1"/>
</dbReference>
<reference evidence="8 9" key="1">
    <citation type="submission" date="2020-08" db="EMBL/GenBank/DDBJ databases">
        <title>Genomic Encyclopedia of Type Strains, Phase III (KMG-III): the genomes of soil and plant-associated and newly described type strains.</title>
        <authorList>
            <person name="Whitman W."/>
        </authorList>
    </citation>
    <scope>NUCLEOTIDE SEQUENCE [LARGE SCALE GENOMIC DNA]</scope>
    <source>
        <strain evidence="8 9">CECT 8572</strain>
    </source>
</reference>
<evidence type="ECO:0000259" key="7">
    <source>
        <dbReference type="Pfam" id="PF22692"/>
    </source>
</evidence>
<comment type="subcellular location">
    <subcellularLocation>
        <location evidence="1 4">Bacterial flagellum basal body</location>
    </subcellularLocation>
</comment>
<sequence length="250" mass="26282">MDNGTYVSLSLATAMRNALDVTANNIANANTAGFKGERVVFDSYMLRETGTEDGRETDFLIDQGSFMDPAQGAMSRTGNPLDLALQGDGWFAYEIDGGTAYGRDGRFALSPDGNLVTLNGARVLDPGGAPIALPPDIGGEVTISQDGTISTLAGGVIGRVGLFDLPDAQGYERIGAGMFVPPEGAADTARPASDATRVVQGAIEASNVQPVVEMTRLMAIQQAYERALKLVSSEDDLTRDMLRRIGDTSA</sequence>
<dbReference type="Pfam" id="PF06429">
    <property type="entry name" value="Flg_bbr_C"/>
    <property type="match status" value="1"/>
</dbReference>
<keyword evidence="8" id="KW-0969">Cilium</keyword>
<evidence type="ECO:0000259" key="5">
    <source>
        <dbReference type="Pfam" id="PF00460"/>
    </source>
</evidence>
<evidence type="ECO:0000313" key="9">
    <source>
        <dbReference type="Proteomes" id="UP000576152"/>
    </source>
</evidence>
<comment type="subunit">
    <text evidence="4">The basal body constitutes a major portion of the flagellar organelle and consists of five rings (E,L,P,S, and M) mounted on a central rod. The rod consists of about 26 subunits of FlgG in the distal portion, and FlgB, FlgC and FlgF are thought to build up the proximal portion of the rod with about 6 subunits each.</text>
</comment>
<evidence type="ECO:0000256" key="1">
    <source>
        <dbReference type="ARBA" id="ARBA00004117"/>
    </source>
</evidence>
<comment type="similarity">
    <text evidence="2 4">Belongs to the flagella basal body rod proteins family.</text>
</comment>
<keyword evidence="9" id="KW-1185">Reference proteome</keyword>